<gene>
    <name evidence="1" type="ORF">Dsi01nite_096350</name>
</gene>
<accession>A0A919UDL3</accession>
<dbReference type="AlphaFoldDB" id="A0A919UDL3"/>
<protein>
    <submittedName>
        <fullName evidence="1">Uncharacterized protein</fullName>
    </submittedName>
</protein>
<evidence type="ECO:0000313" key="1">
    <source>
        <dbReference type="EMBL" id="GIG51594.1"/>
    </source>
</evidence>
<dbReference type="EMBL" id="BONQ01000157">
    <property type="protein sequence ID" value="GIG51594.1"/>
    <property type="molecule type" value="Genomic_DNA"/>
</dbReference>
<proteinExistence type="predicted"/>
<dbReference type="RefSeq" id="WP_203853204.1">
    <property type="nucleotide sequence ID" value="NZ_BAAAVW010000025.1"/>
</dbReference>
<comment type="caution">
    <text evidence="1">The sequence shown here is derived from an EMBL/GenBank/DDBJ whole genome shotgun (WGS) entry which is preliminary data.</text>
</comment>
<dbReference type="Proteomes" id="UP000660611">
    <property type="component" value="Unassembled WGS sequence"/>
</dbReference>
<keyword evidence="2" id="KW-1185">Reference proteome</keyword>
<name>A0A919UDL3_9ACTN</name>
<reference evidence="1" key="1">
    <citation type="submission" date="2021-01" db="EMBL/GenBank/DDBJ databases">
        <title>Whole genome shotgun sequence of Dactylosporangium siamense NBRC 106093.</title>
        <authorList>
            <person name="Komaki H."/>
            <person name="Tamura T."/>
        </authorList>
    </citation>
    <scope>NUCLEOTIDE SEQUENCE</scope>
    <source>
        <strain evidence="1">NBRC 106093</strain>
    </source>
</reference>
<evidence type="ECO:0000313" key="2">
    <source>
        <dbReference type="Proteomes" id="UP000660611"/>
    </source>
</evidence>
<organism evidence="1 2">
    <name type="scientific">Dactylosporangium siamense</name>
    <dbReference type="NCBI Taxonomy" id="685454"/>
    <lineage>
        <taxon>Bacteria</taxon>
        <taxon>Bacillati</taxon>
        <taxon>Actinomycetota</taxon>
        <taxon>Actinomycetes</taxon>
        <taxon>Micromonosporales</taxon>
        <taxon>Micromonosporaceae</taxon>
        <taxon>Dactylosporangium</taxon>
    </lineage>
</organism>
<sequence length="67" mass="7554">MTAANGERLGVIERRLRAAAASVVRTLRCGLPAELVWPEYETAVAELDHQRVRVERQWPLLAGSAWR</sequence>